<feature type="compositionally biased region" description="Basic residues" evidence="5">
    <location>
        <begin position="386"/>
        <end position="396"/>
    </location>
</feature>
<dbReference type="PROSITE" id="PS50071">
    <property type="entry name" value="HOMEOBOX_2"/>
    <property type="match status" value="1"/>
</dbReference>
<evidence type="ECO:0000256" key="5">
    <source>
        <dbReference type="SAM" id="MobiDB-lite"/>
    </source>
</evidence>
<dbReference type="CDD" id="cd00086">
    <property type="entry name" value="homeodomain"/>
    <property type="match status" value="1"/>
</dbReference>
<feature type="compositionally biased region" description="Low complexity" evidence="5">
    <location>
        <begin position="139"/>
        <end position="150"/>
    </location>
</feature>
<dbReference type="SMART" id="SM00389">
    <property type="entry name" value="HOX"/>
    <property type="match status" value="1"/>
</dbReference>
<dbReference type="PANTHER" id="PTHR24324:SF9">
    <property type="entry name" value="HOMEOBOX DOMAIN-CONTAINING PROTEIN"/>
    <property type="match status" value="1"/>
</dbReference>
<sequence>MGTQVERSNSSSPGLYSFLNHSADTVHNNLPPNVDDRPSARQKRRRTSPEDQGVLEAAYKRDPKPDKAARLELVKGVQLGEKEVQASEAIWFQNRRQSSRRKSRPLLPHEVAHFQMSRAAGSTTGLAYTSDREQHDVESSSQDRSQPSPRTTRDNRATGHAVRPLTPTAEMDSRVDASTSSTQQQNQLRHTNQRTDNSHAESLSLSGAAMSTSHSAEEAPPPAYVVNEPGVSSLHQMPSEHTSSPASLHPTPARRLKKSASVIRLSLNAEGKAEIVTKDASSPSPPRPAQTAATDLSASVSSTTPIPPPKTLQRSFSGRSRDSRSWEFWCDKESRNSLETAAEKDAAGSAAGAIELLRSASGRNFLGSNPSKRNFLLPLQQPGPAKRSKLDHKRTSLQRSSTSMGRLQESRSSRSLGYHPKLKHLAKSAYVKSTDSDKENWSPTSDEAAEEHRGHHRQERQGVDGDPENDEELASFMRGGRQPAGDDDLDCVQGLLSLSQGNWR</sequence>
<reference evidence="8" key="1">
    <citation type="journal article" date="2012" name="PLoS Genet.">
        <title>The genomes of the fungal plant pathogens Cladosporium fulvum and Dothistroma septosporum reveal adaptation to different hosts and lifestyles but also signatures of common ancestry.</title>
        <authorList>
            <person name="de Wit P.J.G.M."/>
            <person name="van der Burgt A."/>
            <person name="Oekmen B."/>
            <person name="Stergiopoulos I."/>
            <person name="Abd-Elsalam K.A."/>
            <person name="Aerts A.L."/>
            <person name="Bahkali A.H."/>
            <person name="Beenen H.G."/>
            <person name="Chettri P."/>
            <person name="Cox M.P."/>
            <person name="Datema E."/>
            <person name="de Vries R.P."/>
            <person name="Dhillon B."/>
            <person name="Ganley A.R."/>
            <person name="Griffiths S.A."/>
            <person name="Guo Y."/>
            <person name="Hamelin R.C."/>
            <person name="Henrissat B."/>
            <person name="Kabir M.S."/>
            <person name="Jashni M.K."/>
            <person name="Kema G."/>
            <person name="Klaubauf S."/>
            <person name="Lapidus A."/>
            <person name="Levasseur A."/>
            <person name="Lindquist E."/>
            <person name="Mehrabi R."/>
            <person name="Ohm R.A."/>
            <person name="Owen T.J."/>
            <person name="Salamov A."/>
            <person name="Schwelm A."/>
            <person name="Schijlen E."/>
            <person name="Sun H."/>
            <person name="van den Burg H.A."/>
            <person name="van Ham R.C.H.J."/>
            <person name="Zhang S."/>
            <person name="Goodwin S.B."/>
            <person name="Grigoriev I.V."/>
            <person name="Collemare J."/>
            <person name="Bradshaw R.E."/>
        </authorList>
    </citation>
    <scope>NUCLEOTIDE SEQUENCE [LARGE SCALE GENOMIC DNA]</scope>
    <source>
        <strain evidence="8">NZE10 / CBS 128990</strain>
    </source>
</reference>
<keyword evidence="1 3" id="KW-0238">DNA-binding</keyword>
<reference evidence="7 8" key="2">
    <citation type="journal article" date="2012" name="PLoS Pathog.">
        <title>Diverse lifestyles and strategies of plant pathogenesis encoded in the genomes of eighteen Dothideomycetes fungi.</title>
        <authorList>
            <person name="Ohm R.A."/>
            <person name="Feau N."/>
            <person name="Henrissat B."/>
            <person name="Schoch C.L."/>
            <person name="Horwitz B.A."/>
            <person name="Barry K.W."/>
            <person name="Condon B.J."/>
            <person name="Copeland A.C."/>
            <person name="Dhillon B."/>
            <person name="Glaser F."/>
            <person name="Hesse C.N."/>
            <person name="Kosti I."/>
            <person name="LaButti K."/>
            <person name="Lindquist E.A."/>
            <person name="Lucas S."/>
            <person name="Salamov A.A."/>
            <person name="Bradshaw R.E."/>
            <person name="Ciuffetti L."/>
            <person name="Hamelin R.C."/>
            <person name="Kema G.H.J."/>
            <person name="Lawrence C."/>
            <person name="Scott J.A."/>
            <person name="Spatafora J.W."/>
            <person name="Turgeon B.G."/>
            <person name="de Wit P.J.G.M."/>
            <person name="Zhong S."/>
            <person name="Goodwin S.B."/>
            <person name="Grigoriev I.V."/>
        </authorList>
    </citation>
    <scope>NUCLEOTIDE SEQUENCE [LARGE SCALE GENOMIC DNA]</scope>
    <source>
        <strain evidence="8">NZE10 / CBS 128990</strain>
    </source>
</reference>
<dbReference type="AlphaFoldDB" id="N1Q0E2"/>
<dbReference type="InterPro" id="IPR001356">
    <property type="entry name" value="HD"/>
</dbReference>
<feature type="domain" description="Homeobox" evidence="6">
    <location>
        <begin position="38"/>
        <end position="102"/>
    </location>
</feature>
<dbReference type="EMBL" id="KB446535">
    <property type="protein sequence ID" value="EME48728.1"/>
    <property type="molecule type" value="Genomic_DNA"/>
</dbReference>
<dbReference type="InterPro" id="IPR051000">
    <property type="entry name" value="Homeobox_DNA-bind_prot"/>
</dbReference>
<keyword evidence="2 3" id="KW-0371">Homeobox</keyword>
<evidence type="ECO:0000256" key="4">
    <source>
        <dbReference type="RuleBase" id="RU000682"/>
    </source>
</evidence>
<feature type="region of interest" description="Disordered" evidence="5">
    <location>
        <begin position="364"/>
        <end position="504"/>
    </location>
</feature>
<name>N1Q0E2_DOTSN</name>
<evidence type="ECO:0000259" key="6">
    <source>
        <dbReference type="PROSITE" id="PS50071"/>
    </source>
</evidence>
<dbReference type="SUPFAM" id="SSF46689">
    <property type="entry name" value="Homeodomain-like"/>
    <property type="match status" value="1"/>
</dbReference>
<gene>
    <name evidence="7" type="ORF">DOTSEDRAFT_142040</name>
</gene>
<evidence type="ECO:0000256" key="3">
    <source>
        <dbReference type="PROSITE-ProRule" id="PRU00108"/>
    </source>
</evidence>
<dbReference type="HOGENOM" id="CLU_033452_0_0_1"/>
<evidence type="ECO:0000256" key="1">
    <source>
        <dbReference type="ARBA" id="ARBA00023125"/>
    </source>
</evidence>
<dbReference type="GO" id="GO:0000978">
    <property type="term" value="F:RNA polymerase II cis-regulatory region sequence-specific DNA binding"/>
    <property type="evidence" value="ECO:0007669"/>
    <property type="project" value="TreeGrafter"/>
</dbReference>
<dbReference type="OMA" id="KPDMDCV"/>
<dbReference type="Pfam" id="PF00046">
    <property type="entry name" value="Homeodomain"/>
    <property type="match status" value="1"/>
</dbReference>
<dbReference type="GO" id="GO:0006357">
    <property type="term" value="P:regulation of transcription by RNA polymerase II"/>
    <property type="evidence" value="ECO:0007669"/>
    <property type="project" value="TreeGrafter"/>
</dbReference>
<protein>
    <recommendedName>
        <fullName evidence="6">Homeobox domain-containing protein</fullName>
    </recommendedName>
</protein>
<feature type="compositionally biased region" description="Polar residues" evidence="5">
    <location>
        <begin position="291"/>
        <end position="304"/>
    </location>
</feature>
<dbReference type="GO" id="GO:0030154">
    <property type="term" value="P:cell differentiation"/>
    <property type="evidence" value="ECO:0007669"/>
    <property type="project" value="TreeGrafter"/>
</dbReference>
<accession>N1Q0E2</accession>
<evidence type="ECO:0000313" key="8">
    <source>
        <dbReference type="Proteomes" id="UP000016933"/>
    </source>
</evidence>
<dbReference type="InterPro" id="IPR009057">
    <property type="entry name" value="Homeodomain-like_sf"/>
</dbReference>
<dbReference type="Gene3D" id="1.10.10.60">
    <property type="entry name" value="Homeodomain-like"/>
    <property type="match status" value="1"/>
</dbReference>
<dbReference type="eggNOG" id="KOG0490">
    <property type="taxonomic scope" value="Eukaryota"/>
</dbReference>
<feature type="compositionally biased region" description="Polar residues" evidence="5">
    <location>
        <begin position="1"/>
        <end position="31"/>
    </location>
</feature>
<dbReference type="STRING" id="675120.N1Q0E2"/>
<feature type="compositionally biased region" description="Polar residues" evidence="5">
    <location>
        <begin position="200"/>
        <end position="214"/>
    </location>
</feature>
<proteinExistence type="predicted"/>
<feature type="region of interest" description="Disordered" evidence="5">
    <location>
        <begin position="1"/>
        <end position="67"/>
    </location>
</feature>
<feature type="compositionally biased region" description="Polar residues" evidence="5">
    <location>
        <begin position="176"/>
        <end position="190"/>
    </location>
</feature>
<comment type="subcellular location">
    <subcellularLocation>
        <location evidence="3 4">Nucleus</location>
    </subcellularLocation>
</comment>
<feature type="region of interest" description="Disordered" evidence="5">
    <location>
        <begin position="274"/>
        <end position="318"/>
    </location>
</feature>
<dbReference type="Proteomes" id="UP000016933">
    <property type="component" value="Unassembled WGS sequence"/>
</dbReference>
<feature type="compositionally biased region" description="Basic and acidic residues" evidence="5">
    <location>
        <begin position="58"/>
        <end position="67"/>
    </location>
</feature>
<feature type="compositionally biased region" description="Polar residues" evidence="5">
    <location>
        <begin position="233"/>
        <end position="246"/>
    </location>
</feature>
<organism evidence="7 8">
    <name type="scientific">Dothistroma septosporum (strain NZE10 / CBS 128990)</name>
    <name type="common">Red band needle blight fungus</name>
    <name type="synonym">Mycosphaerella pini</name>
    <dbReference type="NCBI Taxonomy" id="675120"/>
    <lineage>
        <taxon>Eukaryota</taxon>
        <taxon>Fungi</taxon>
        <taxon>Dikarya</taxon>
        <taxon>Ascomycota</taxon>
        <taxon>Pezizomycotina</taxon>
        <taxon>Dothideomycetes</taxon>
        <taxon>Dothideomycetidae</taxon>
        <taxon>Mycosphaerellales</taxon>
        <taxon>Mycosphaerellaceae</taxon>
        <taxon>Dothistroma</taxon>
    </lineage>
</organism>
<feature type="DNA-binding region" description="Homeobox" evidence="3">
    <location>
        <begin position="40"/>
        <end position="103"/>
    </location>
</feature>
<keyword evidence="8" id="KW-1185">Reference proteome</keyword>
<feature type="region of interest" description="Disordered" evidence="5">
    <location>
        <begin position="128"/>
        <end position="254"/>
    </location>
</feature>
<evidence type="ECO:0000313" key="7">
    <source>
        <dbReference type="EMBL" id="EME48728.1"/>
    </source>
</evidence>
<keyword evidence="3 4" id="KW-0539">Nucleus</keyword>
<dbReference type="PANTHER" id="PTHR24324">
    <property type="entry name" value="HOMEOBOX PROTEIN HHEX"/>
    <property type="match status" value="1"/>
</dbReference>
<evidence type="ECO:0000256" key="2">
    <source>
        <dbReference type="ARBA" id="ARBA00023155"/>
    </source>
</evidence>
<dbReference type="GO" id="GO:0005634">
    <property type="term" value="C:nucleus"/>
    <property type="evidence" value="ECO:0007669"/>
    <property type="project" value="UniProtKB-SubCell"/>
</dbReference>